<dbReference type="RefSeq" id="WP_138633588.1">
    <property type="nucleotide sequence ID" value="NZ_VCKZ01000009.1"/>
</dbReference>
<dbReference type="OrthoDB" id="3351204at2"/>
<dbReference type="EMBL" id="VCKZ01000009">
    <property type="protein sequence ID" value="TMR41968.1"/>
    <property type="molecule type" value="Genomic_DNA"/>
</dbReference>
<comment type="caution">
    <text evidence="1">The sequence shown here is derived from an EMBL/GenBank/DDBJ whole genome shotgun (WGS) entry which is preliminary data.</text>
</comment>
<accession>A0A5S4H9N0</accession>
<protein>
    <submittedName>
        <fullName evidence="1">Uncharacterized protein</fullName>
    </submittedName>
</protein>
<evidence type="ECO:0000313" key="2">
    <source>
        <dbReference type="Proteomes" id="UP000305238"/>
    </source>
</evidence>
<name>A0A5S4H9N0_9ACTN</name>
<proteinExistence type="predicted"/>
<gene>
    <name evidence="1" type="ORF">ETD96_02940</name>
</gene>
<keyword evidence="2" id="KW-1185">Reference proteome</keyword>
<evidence type="ECO:0000313" key="1">
    <source>
        <dbReference type="EMBL" id="TMR41968.1"/>
    </source>
</evidence>
<reference evidence="1 2" key="1">
    <citation type="submission" date="2019-05" db="EMBL/GenBank/DDBJ databases">
        <title>Draft genome sequence of Actinomadura geliboluensis A8036.</title>
        <authorList>
            <person name="Saricaoglu S."/>
            <person name="Isik K."/>
        </authorList>
    </citation>
    <scope>NUCLEOTIDE SEQUENCE [LARGE SCALE GENOMIC DNA]</scope>
    <source>
        <strain evidence="1 2">A8036</strain>
    </source>
</reference>
<organism evidence="1 2">
    <name type="scientific">Actinomadura geliboluensis</name>
    <dbReference type="NCBI Taxonomy" id="882440"/>
    <lineage>
        <taxon>Bacteria</taxon>
        <taxon>Bacillati</taxon>
        <taxon>Actinomycetota</taxon>
        <taxon>Actinomycetes</taxon>
        <taxon>Streptosporangiales</taxon>
        <taxon>Thermomonosporaceae</taxon>
        <taxon>Actinomadura</taxon>
    </lineage>
</organism>
<sequence length="190" mass="20814">MTEPASWTHVRVQRRVHAAMTAAMRADVHAIDAALVQNESGSLDAHSREFVGASRRLVLACTAALTCVLSAHRPSSDQRGRDICHGCGTPDCRTLQGIADVLAAYTVRPSPIDRAEAWRRADTHFACGARPVPVVVEEFPDGFITRAATARADDTRPILIVDRHTGALSRWPSLPHDTLVREYTRHHAGR</sequence>
<dbReference type="AlphaFoldDB" id="A0A5S4H9N0"/>
<dbReference type="Proteomes" id="UP000305238">
    <property type="component" value="Unassembled WGS sequence"/>
</dbReference>